<dbReference type="Pfam" id="PF00196">
    <property type="entry name" value="GerE"/>
    <property type="match status" value="1"/>
</dbReference>
<evidence type="ECO:0000313" key="7">
    <source>
        <dbReference type="Proteomes" id="UP000229681"/>
    </source>
</evidence>
<keyword evidence="1 3" id="KW-0597">Phosphoprotein</keyword>
<keyword evidence="2 6" id="KW-0238">DNA-binding</keyword>
<dbReference type="PANTHER" id="PTHR43214">
    <property type="entry name" value="TWO-COMPONENT RESPONSE REGULATOR"/>
    <property type="match status" value="1"/>
</dbReference>
<organism evidence="6 7">
    <name type="scientific">Candidatus Thermofonsia Clade 1 bacterium</name>
    <dbReference type="NCBI Taxonomy" id="2364210"/>
    <lineage>
        <taxon>Bacteria</taxon>
        <taxon>Bacillati</taxon>
        <taxon>Chloroflexota</taxon>
        <taxon>Candidatus Thermofontia</taxon>
        <taxon>Candidatus Thermofonsia Clade 1</taxon>
    </lineage>
</organism>
<dbReference type="Proteomes" id="UP000229681">
    <property type="component" value="Unassembled WGS sequence"/>
</dbReference>
<proteinExistence type="predicted"/>
<evidence type="ECO:0000256" key="1">
    <source>
        <dbReference type="ARBA" id="ARBA00022553"/>
    </source>
</evidence>
<dbReference type="SMART" id="SM00448">
    <property type="entry name" value="REC"/>
    <property type="match status" value="1"/>
</dbReference>
<dbReference type="AlphaFoldDB" id="A0A2M8PD16"/>
<protein>
    <submittedName>
        <fullName evidence="6">DNA-binding response regulator</fullName>
    </submittedName>
</protein>
<evidence type="ECO:0000256" key="3">
    <source>
        <dbReference type="PROSITE-ProRule" id="PRU00169"/>
    </source>
</evidence>
<dbReference type="GO" id="GO:0000160">
    <property type="term" value="P:phosphorelay signal transduction system"/>
    <property type="evidence" value="ECO:0007669"/>
    <property type="project" value="InterPro"/>
</dbReference>
<comment type="caution">
    <text evidence="6">The sequence shown here is derived from an EMBL/GenBank/DDBJ whole genome shotgun (WGS) entry which is preliminary data.</text>
</comment>
<evidence type="ECO:0000256" key="2">
    <source>
        <dbReference type="ARBA" id="ARBA00023125"/>
    </source>
</evidence>
<dbReference type="Gene3D" id="3.40.50.2300">
    <property type="match status" value="1"/>
</dbReference>
<gene>
    <name evidence="6" type="ORF">CUN49_10535</name>
</gene>
<evidence type="ECO:0000259" key="5">
    <source>
        <dbReference type="PROSITE" id="PS50110"/>
    </source>
</evidence>
<reference evidence="6 7" key="1">
    <citation type="submission" date="2017-11" db="EMBL/GenBank/DDBJ databases">
        <title>Evolution of Phototrophy in the Chloroflexi Phylum Driven by Horizontal Gene Transfer.</title>
        <authorList>
            <person name="Ward L.M."/>
            <person name="Hemp J."/>
            <person name="Shih P.M."/>
            <person name="Mcglynn S.E."/>
            <person name="Fischer W."/>
        </authorList>
    </citation>
    <scope>NUCLEOTIDE SEQUENCE [LARGE SCALE GENOMIC DNA]</scope>
    <source>
        <strain evidence="6">JP3_13</strain>
    </source>
</reference>
<dbReference type="PRINTS" id="PR00038">
    <property type="entry name" value="HTHLUXR"/>
</dbReference>
<dbReference type="PANTHER" id="PTHR43214:SF37">
    <property type="entry name" value="TRANSCRIPTIONAL REGULATORY PROTEIN YDFI"/>
    <property type="match status" value="1"/>
</dbReference>
<feature type="domain" description="HTH luxR-type" evidence="4">
    <location>
        <begin position="145"/>
        <end position="210"/>
    </location>
</feature>
<evidence type="ECO:0000313" key="6">
    <source>
        <dbReference type="EMBL" id="PJF35441.1"/>
    </source>
</evidence>
<dbReference type="InterPro" id="IPR011006">
    <property type="entry name" value="CheY-like_superfamily"/>
</dbReference>
<dbReference type="Pfam" id="PF00072">
    <property type="entry name" value="Response_reg"/>
    <property type="match status" value="1"/>
</dbReference>
<dbReference type="PROSITE" id="PS50043">
    <property type="entry name" value="HTH_LUXR_2"/>
    <property type="match status" value="1"/>
</dbReference>
<feature type="domain" description="Response regulatory" evidence="5">
    <location>
        <begin position="8"/>
        <end position="124"/>
    </location>
</feature>
<dbReference type="PROSITE" id="PS50110">
    <property type="entry name" value="RESPONSE_REGULATORY"/>
    <property type="match status" value="1"/>
</dbReference>
<dbReference type="CDD" id="cd17535">
    <property type="entry name" value="REC_NarL-like"/>
    <property type="match status" value="1"/>
</dbReference>
<dbReference type="InterPro" id="IPR039420">
    <property type="entry name" value="WalR-like"/>
</dbReference>
<dbReference type="GO" id="GO:0006355">
    <property type="term" value="P:regulation of DNA-templated transcription"/>
    <property type="evidence" value="ECO:0007669"/>
    <property type="project" value="InterPro"/>
</dbReference>
<dbReference type="SMART" id="SM00421">
    <property type="entry name" value="HTH_LUXR"/>
    <property type="match status" value="1"/>
</dbReference>
<accession>A0A2M8PD16</accession>
<evidence type="ECO:0000259" key="4">
    <source>
        <dbReference type="PROSITE" id="PS50043"/>
    </source>
</evidence>
<dbReference type="InterPro" id="IPR000792">
    <property type="entry name" value="Tscrpt_reg_LuxR_C"/>
</dbReference>
<name>A0A2M8PD16_9CHLR</name>
<dbReference type="PROSITE" id="PS00622">
    <property type="entry name" value="HTH_LUXR_1"/>
    <property type="match status" value="1"/>
</dbReference>
<dbReference type="SUPFAM" id="SSF52172">
    <property type="entry name" value="CheY-like"/>
    <property type="match status" value="1"/>
</dbReference>
<dbReference type="EMBL" id="PGTM01000155">
    <property type="protein sequence ID" value="PJF35441.1"/>
    <property type="molecule type" value="Genomic_DNA"/>
</dbReference>
<dbReference type="GO" id="GO:0003677">
    <property type="term" value="F:DNA binding"/>
    <property type="evidence" value="ECO:0007669"/>
    <property type="project" value="UniProtKB-KW"/>
</dbReference>
<feature type="modified residue" description="4-aspartylphosphate" evidence="3">
    <location>
        <position position="59"/>
    </location>
</feature>
<dbReference type="InterPro" id="IPR058245">
    <property type="entry name" value="NreC/VraR/RcsB-like_REC"/>
</dbReference>
<dbReference type="CDD" id="cd06170">
    <property type="entry name" value="LuxR_C_like"/>
    <property type="match status" value="1"/>
</dbReference>
<dbReference type="InterPro" id="IPR001789">
    <property type="entry name" value="Sig_transdc_resp-reg_receiver"/>
</dbReference>
<sequence length="212" mass="23094">MSDCKPIRVVIVDDHEMVRRGLRLFLRGFADMQVVGEAANGAEALQVCAEQQPDVVLMDVIMPEMNGIEATRLIRERFPNIAIVALSSAGDTRSVTATMQAGATSYLLKNISDDQLANAIRAAQRGQRTLSPEATQALINAATRPPEPEFHLTEREREVLALMADGLNNPEIAERLVISRSTVKYHISSILAKLGVSNRAEAVSIALKHGLI</sequence>